<evidence type="ECO:0000259" key="4">
    <source>
        <dbReference type="Pfam" id="PF00370"/>
    </source>
</evidence>
<evidence type="ECO:0000313" key="6">
    <source>
        <dbReference type="EMBL" id="HIZ65777.1"/>
    </source>
</evidence>
<reference evidence="6" key="2">
    <citation type="submission" date="2021-04" db="EMBL/GenBank/DDBJ databases">
        <authorList>
            <person name="Gilroy R."/>
        </authorList>
    </citation>
    <scope>NUCLEOTIDE SEQUENCE</scope>
    <source>
        <strain evidence="6">1068</strain>
    </source>
</reference>
<dbReference type="InterPro" id="IPR050406">
    <property type="entry name" value="FGGY_Carb_Kinase"/>
</dbReference>
<feature type="domain" description="Carbohydrate kinase FGGY N-terminal" evidence="4">
    <location>
        <begin position="3"/>
        <end position="234"/>
    </location>
</feature>
<evidence type="ECO:0000256" key="2">
    <source>
        <dbReference type="ARBA" id="ARBA00022679"/>
    </source>
</evidence>
<dbReference type="PANTHER" id="PTHR43095">
    <property type="entry name" value="SUGAR KINASE"/>
    <property type="match status" value="1"/>
</dbReference>
<comment type="similarity">
    <text evidence="1">Belongs to the FGGY kinase family.</text>
</comment>
<accession>A0A9D2FS60</accession>
<dbReference type="Pfam" id="PF02782">
    <property type="entry name" value="FGGY_C"/>
    <property type="match status" value="1"/>
</dbReference>
<dbReference type="Gene3D" id="3.30.420.40">
    <property type="match status" value="2"/>
</dbReference>
<dbReference type="GO" id="GO:0005975">
    <property type="term" value="P:carbohydrate metabolic process"/>
    <property type="evidence" value="ECO:0007669"/>
    <property type="project" value="InterPro"/>
</dbReference>
<evidence type="ECO:0000256" key="1">
    <source>
        <dbReference type="ARBA" id="ARBA00009156"/>
    </source>
</evidence>
<sequence>MKAIGIDIGTTTISMAVVEKDMDTGSKKLLDSRTILNESHIKTEREWEFLQEPERITGKIQEALNELLTVYPDTERIGLTGQMHGILYVNKEGKAVSPLYTWQDKRGDIPEFEGKSLVEVLKEKTGLSLASGYGLVTHLFHIKKNQVPLQAASLCTIGDYVGMGLTGRTTPLLHVSSGASLGFFLAEKGEFQKEILEKLGADLSILPQIARGEDILGKYRGIPVTVALGDNQASFYGAVGMEEKNLLLNMGTGGQVSMMSSQYREIPGIETRPYVKGSYILVGASLCGGRAYGILEKFFRSYGAALTGKEEEQYGLMEKLAWETVGSQEKFRVDTSFMGTRENPGVRGSIRNISQDNFTPGHLICGVLEGMARELYNMYGKIRSQTGEADKVTASGNGIRKNKVLQHICREIFQREIELAPCKEEAAWGAALWSMENKP</sequence>
<reference evidence="6" key="1">
    <citation type="journal article" date="2021" name="PeerJ">
        <title>Extensive microbial diversity within the chicken gut microbiome revealed by metagenomics and culture.</title>
        <authorList>
            <person name="Gilroy R."/>
            <person name="Ravi A."/>
            <person name="Getino M."/>
            <person name="Pursley I."/>
            <person name="Horton D.L."/>
            <person name="Alikhan N.F."/>
            <person name="Baker D."/>
            <person name="Gharbi K."/>
            <person name="Hall N."/>
            <person name="Watson M."/>
            <person name="Adriaenssens E.M."/>
            <person name="Foster-Nyarko E."/>
            <person name="Jarju S."/>
            <person name="Secka A."/>
            <person name="Antonio M."/>
            <person name="Oren A."/>
            <person name="Chaudhuri R.R."/>
            <person name="La Ragione R."/>
            <person name="Hildebrand F."/>
            <person name="Pallen M.J."/>
        </authorList>
    </citation>
    <scope>NUCLEOTIDE SEQUENCE</scope>
    <source>
        <strain evidence="6">1068</strain>
    </source>
</reference>
<dbReference type="SUPFAM" id="SSF53067">
    <property type="entry name" value="Actin-like ATPase domain"/>
    <property type="match status" value="2"/>
</dbReference>
<dbReference type="InterPro" id="IPR018485">
    <property type="entry name" value="FGGY_C"/>
</dbReference>
<keyword evidence="3" id="KW-0418">Kinase</keyword>
<keyword evidence="2" id="KW-0808">Transferase</keyword>
<dbReference type="Proteomes" id="UP000824056">
    <property type="component" value="Unassembled WGS sequence"/>
</dbReference>
<evidence type="ECO:0000259" key="5">
    <source>
        <dbReference type="Pfam" id="PF02782"/>
    </source>
</evidence>
<evidence type="ECO:0008006" key="8">
    <source>
        <dbReference type="Google" id="ProtNLM"/>
    </source>
</evidence>
<comment type="caution">
    <text evidence="6">The sequence shown here is derived from an EMBL/GenBank/DDBJ whole genome shotgun (WGS) entry which is preliminary data.</text>
</comment>
<dbReference type="CDD" id="cd07777">
    <property type="entry name" value="ASKHA_NBD_FGGY_SHK"/>
    <property type="match status" value="1"/>
</dbReference>
<protein>
    <recommendedName>
        <fullName evidence="8">Glycerol kinase</fullName>
    </recommendedName>
</protein>
<name>A0A9D2FS60_9FIRM</name>
<feature type="domain" description="Carbohydrate kinase FGGY C-terminal" evidence="5">
    <location>
        <begin position="248"/>
        <end position="432"/>
    </location>
</feature>
<dbReference type="AlphaFoldDB" id="A0A9D2FS60"/>
<proteinExistence type="inferred from homology"/>
<gene>
    <name evidence="6" type="ORF">H9809_07760</name>
</gene>
<evidence type="ECO:0000313" key="7">
    <source>
        <dbReference type="Proteomes" id="UP000824056"/>
    </source>
</evidence>
<dbReference type="Pfam" id="PF00370">
    <property type="entry name" value="FGGY_N"/>
    <property type="match status" value="1"/>
</dbReference>
<dbReference type="PIRSF" id="PIRSF000538">
    <property type="entry name" value="GlpK"/>
    <property type="match status" value="1"/>
</dbReference>
<dbReference type="EMBL" id="DXBG01000177">
    <property type="protein sequence ID" value="HIZ65777.1"/>
    <property type="molecule type" value="Genomic_DNA"/>
</dbReference>
<dbReference type="InterPro" id="IPR000577">
    <property type="entry name" value="Carb_kinase_FGGY"/>
</dbReference>
<dbReference type="InterPro" id="IPR043129">
    <property type="entry name" value="ATPase_NBD"/>
</dbReference>
<dbReference type="GO" id="GO:0016301">
    <property type="term" value="F:kinase activity"/>
    <property type="evidence" value="ECO:0007669"/>
    <property type="project" value="UniProtKB-KW"/>
</dbReference>
<dbReference type="PANTHER" id="PTHR43095:SF5">
    <property type="entry name" value="XYLULOSE KINASE"/>
    <property type="match status" value="1"/>
</dbReference>
<evidence type="ECO:0000256" key="3">
    <source>
        <dbReference type="ARBA" id="ARBA00022777"/>
    </source>
</evidence>
<organism evidence="6 7">
    <name type="scientific">Candidatus Blautia pullicola</name>
    <dbReference type="NCBI Taxonomy" id="2838498"/>
    <lineage>
        <taxon>Bacteria</taxon>
        <taxon>Bacillati</taxon>
        <taxon>Bacillota</taxon>
        <taxon>Clostridia</taxon>
        <taxon>Lachnospirales</taxon>
        <taxon>Lachnospiraceae</taxon>
        <taxon>Blautia</taxon>
    </lineage>
</organism>
<dbReference type="InterPro" id="IPR018484">
    <property type="entry name" value="FGGY_N"/>
</dbReference>